<reference evidence="1" key="1">
    <citation type="submission" date="2020-07" db="EMBL/GenBank/DDBJ databases">
        <authorList>
            <person name="Nieuwenhuis M."/>
            <person name="Van De Peppel L.J.J."/>
        </authorList>
    </citation>
    <scope>NUCLEOTIDE SEQUENCE</scope>
    <source>
        <strain evidence="1">AP01</strain>
        <tissue evidence="1">Mycelium</tissue>
    </source>
</reference>
<organism evidence="1 2">
    <name type="scientific">Asterophora parasitica</name>
    <dbReference type="NCBI Taxonomy" id="117018"/>
    <lineage>
        <taxon>Eukaryota</taxon>
        <taxon>Fungi</taxon>
        <taxon>Dikarya</taxon>
        <taxon>Basidiomycota</taxon>
        <taxon>Agaricomycotina</taxon>
        <taxon>Agaricomycetes</taxon>
        <taxon>Agaricomycetidae</taxon>
        <taxon>Agaricales</taxon>
        <taxon>Tricholomatineae</taxon>
        <taxon>Lyophyllaceae</taxon>
        <taxon>Asterophora</taxon>
    </lineage>
</organism>
<dbReference type="EMBL" id="JABCKV010002235">
    <property type="protein sequence ID" value="KAG5639326.1"/>
    <property type="molecule type" value="Genomic_DNA"/>
</dbReference>
<evidence type="ECO:0000313" key="1">
    <source>
        <dbReference type="EMBL" id="KAG5639326.1"/>
    </source>
</evidence>
<accession>A0A9P7K5Q9</accession>
<protein>
    <submittedName>
        <fullName evidence="1">Uncharacterized protein</fullName>
    </submittedName>
</protein>
<evidence type="ECO:0000313" key="2">
    <source>
        <dbReference type="Proteomes" id="UP000775547"/>
    </source>
</evidence>
<proteinExistence type="predicted"/>
<gene>
    <name evidence="1" type="ORF">DXG03_003780</name>
</gene>
<feature type="non-terminal residue" evidence="1">
    <location>
        <position position="150"/>
    </location>
</feature>
<name>A0A9P7K5Q9_9AGAR</name>
<dbReference type="AlphaFoldDB" id="A0A9P7K5Q9"/>
<comment type="caution">
    <text evidence="1">The sequence shown here is derived from an EMBL/GenBank/DDBJ whole genome shotgun (WGS) entry which is preliminary data.</text>
</comment>
<reference evidence="1" key="2">
    <citation type="submission" date="2021-10" db="EMBL/GenBank/DDBJ databases">
        <title>Phylogenomics reveals ancestral predisposition of the termite-cultivated fungus Termitomyces towards a domesticated lifestyle.</title>
        <authorList>
            <person name="Auxier B."/>
            <person name="Grum-Grzhimaylo A."/>
            <person name="Cardenas M.E."/>
            <person name="Lodge J.D."/>
            <person name="Laessoe T."/>
            <person name="Pedersen O."/>
            <person name="Smith M.E."/>
            <person name="Kuyper T.W."/>
            <person name="Franco-Molano E.A."/>
            <person name="Baroni T.J."/>
            <person name="Aanen D.K."/>
        </authorList>
    </citation>
    <scope>NUCLEOTIDE SEQUENCE</scope>
    <source>
        <strain evidence="1">AP01</strain>
        <tissue evidence="1">Mycelium</tissue>
    </source>
</reference>
<dbReference type="Proteomes" id="UP000775547">
    <property type="component" value="Unassembled WGS sequence"/>
</dbReference>
<sequence length="150" mass="15604">MGTWLMLPSGWQEQVRAEAKTKGTGNAVASGSGSGHWPQTLVGVVIDRKHAVANKIGKMGVGLTADKRHQMNTFGVDGKSTGEVEVEVVLATSAKGCACWPKVTPCKVLSKAVVEDSELDSGVEVVPGPSKAVEADDPATFSFLAPNGEK</sequence>
<keyword evidence="2" id="KW-1185">Reference proteome</keyword>